<dbReference type="Pfam" id="PF05725">
    <property type="entry name" value="FNIP"/>
    <property type="match status" value="4"/>
</dbReference>
<dbReference type="PANTHER" id="PTHR32134:SF180">
    <property type="entry name" value="FNIP REPEAT-CONTAINING PROTEIN"/>
    <property type="match status" value="1"/>
</dbReference>
<evidence type="ECO:0000313" key="1">
    <source>
        <dbReference type="EMBL" id="EFA83004.1"/>
    </source>
</evidence>
<dbReference type="InterPro" id="IPR032675">
    <property type="entry name" value="LRR_dom_sf"/>
</dbReference>
<reference evidence="1 2" key="1">
    <citation type="journal article" date="2011" name="Genome Res.">
        <title>Phylogeny-wide analysis of social amoeba genomes highlights ancient origins for complex intercellular communication.</title>
        <authorList>
            <person name="Heidel A.J."/>
            <person name="Lawal H.M."/>
            <person name="Felder M."/>
            <person name="Schilde C."/>
            <person name="Helps N.R."/>
            <person name="Tunggal B."/>
            <person name="Rivero F."/>
            <person name="John U."/>
            <person name="Schleicher M."/>
            <person name="Eichinger L."/>
            <person name="Platzer M."/>
            <person name="Noegel A.A."/>
            <person name="Schaap P."/>
            <person name="Gloeckner G."/>
        </authorList>
    </citation>
    <scope>NUCLEOTIDE SEQUENCE [LARGE SCALE GENOMIC DNA]</scope>
    <source>
        <strain evidence="2">ATCC 26659 / Pp 5 / PN500</strain>
    </source>
</reference>
<sequence>MLFNINNSNFNHRLVQFPHILLSKIINFIDCDLDRICFSFVCRKWFNDRDHYLVFKDHKPNSTPKLQSVESIWEFHFYSFKTQFKYSRNIKEGSSIINTLNGASLYIVDQNTPLIDDRYLNDYFLNYETISKSKNNIYIPKSVTTLYIYIDINFLKSIYNAISESNVTSIKFCNFTQTIVPGSIPSNIKSIHFENYFNSFEKNALPPFLESLTLAKTYRGSLRPGVLPPTLTYLNAGGFNRDLEIGSLPPKLKTLILSKKYRREIARDFLPDTLENIVNFPILYISQLPNSVKTISLKTTSKSDYLHHGDIPTSITSLTFGRYPKHLDLAIVPPSVKYLKLGEVSKDPRFLNLPPTVEELDLGQTKFRKLKVQALSSIKKITLSNVNDPSLVCKHKYPPGVESMTIKSIRKIPFSTSFVPFTVKYLDMKDLEPGAIVNSSSIPSSVEELTISNNFFKNYTNRIELIPTTVKTIRMILKRSEKTPIVYEIRRLSDDQFIILADSTSIHGVYLLNPKTNYLCTNFLEEVNLTLL</sequence>
<organism evidence="1 2">
    <name type="scientific">Heterostelium pallidum (strain ATCC 26659 / Pp 5 / PN500)</name>
    <name type="common">Cellular slime mold</name>
    <name type="synonym">Polysphondylium pallidum</name>
    <dbReference type="NCBI Taxonomy" id="670386"/>
    <lineage>
        <taxon>Eukaryota</taxon>
        <taxon>Amoebozoa</taxon>
        <taxon>Evosea</taxon>
        <taxon>Eumycetozoa</taxon>
        <taxon>Dictyostelia</taxon>
        <taxon>Acytosteliales</taxon>
        <taxon>Acytosteliaceae</taxon>
        <taxon>Heterostelium</taxon>
    </lineage>
</organism>
<evidence type="ECO:0000313" key="2">
    <source>
        <dbReference type="Proteomes" id="UP000001396"/>
    </source>
</evidence>
<dbReference type="Gene3D" id="3.80.10.10">
    <property type="entry name" value="Ribonuclease Inhibitor"/>
    <property type="match status" value="1"/>
</dbReference>
<dbReference type="InterPro" id="IPR051251">
    <property type="entry name" value="STK_FNIP-Repeat"/>
</dbReference>
<keyword evidence="2" id="KW-1185">Reference proteome</keyword>
<dbReference type="PANTHER" id="PTHR32134">
    <property type="entry name" value="FNIP REPEAT-CONTAINING PROTEIN"/>
    <property type="match status" value="1"/>
</dbReference>
<dbReference type="SUPFAM" id="SSF52058">
    <property type="entry name" value="L domain-like"/>
    <property type="match status" value="1"/>
</dbReference>
<dbReference type="InParanoid" id="D3B6N4"/>
<proteinExistence type="predicted"/>
<name>D3B6N4_HETP5</name>
<dbReference type="Proteomes" id="UP000001396">
    <property type="component" value="Unassembled WGS sequence"/>
</dbReference>
<dbReference type="GeneID" id="31359272"/>
<protein>
    <submittedName>
        <fullName evidence="1">Uncharacterized protein</fullName>
    </submittedName>
</protein>
<dbReference type="InterPro" id="IPR008615">
    <property type="entry name" value="FNIP"/>
</dbReference>
<dbReference type="Gene3D" id="1.20.1280.50">
    <property type="match status" value="1"/>
</dbReference>
<dbReference type="EMBL" id="ADBJ01000017">
    <property type="protein sequence ID" value="EFA83004.1"/>
    <property type="molecule type" value="Genomic_DNA"/>
</dbReference>
<comment type="caution">
    <text evidence="1">The sequence shown here is derived from an EMBL/GenBank/DDBJ whole genome shotgun (WGS) entry which is preliminary data.</text>
</comment>
<gene>
    <name evidence="1" type="ORF">PPL_03785</name>
</gene>
<dbReference type="AlphaFoldDB" id="D3B6N4"/>
<accession>D3B6N4</accession>
<dbReference type="RefSeq" id="XP_020435121.1">
    <property type="nucleotide sequence ID" value="XM_020574707.1"/>
</dbReference>